<dbReference type="Pfam" id="PF07250">
    <property type="entry name" value="Glyoxal_oxid_N"/>
    <property type="match status" value="1"/>
</dbReference>
<dbReference type="EMBL" id="OIVN01002680">
    <property type="protein sequence ID" value="SPD05610.1"/>
    <property type="molecule type" value="Genomic_DNA"/>
</dbReference>
<dbReference type="InterPro" id="IPR037293">
    <property type="entry name" value="Gal_Oxidase_central_sf"/>
</dbReference>
<accession>A0A2N9H1Y0</accession>
<evidence type="ECO:0008006" key="6">
    <source>
        <dbReference type="Google" id="ProtNLM"/>
    </source>
</evidence>
<feature type="domain" description="Glyoxal oxidase N-terminal" evidence="3">
    <location>
        <begin position="92"/>
        <end position="480"/>
    </location>
</feature>
<keyword evidence="1 2" id="KW-0732">Signal</keyword>
<dbReference type="InterPro" id="IPR013783">
    <property type="entry name" value="Ig-like_fold"/>
</dbReference>
<dbReference type="InterPro" id="IPR009880">
    <property type="entry name" value="Glyoxal_oxidase_N"/>
</dbReference>
<name>A0A2N9H1Y0_FAGSY</name>
<reference evidence="5" key="1">
    <citation type="submission" date="2018-02" db="EMBL/GenBank/DDBJ databases">
        <authorList>
            <person name="Cohen D.B."/>
            <person name="Kent A.D."/>
        </authorList>
    </citation>
    <scope>NUCLEOTIDE SEQUENCE</scope>
</reference>
<evidence type="ECO:0000259" key="4">
    <source>
        <dbReference type="Pfam" id="PF09118"/>
    </source>
</evidence>
<dbReference type="CDD" id="cd02851">
    <property type="entry name" value="E_set_GO_C"/>
    <property type="match status" value="1"/>
</dbReference>
<feature type="chain" id="PRO_5014647212" description="Galactose oxidase-like Early set domain-containing protein" evidence="2">
    <location>
        <begin position="22"/>
        <end position="596"/>
    </location>
</feature>
<evidence type="ECO:0000256" key="2">
    <source>
        <dbReference type="SAM" id="SignalP"/>
    </source>
</evidence>
<dbReference type="SUPFAM" id="SSF81296">
    <property type="entry name" value="E set domains"/>
    <property type="match status" value="1"/>
</dbReference>
<feature type="signal peptide" evidence="2">
    <location>
        <begin position="1"/>
        <end position="21"/>
    </location>
</feature>
<gene>
    <name evidence="5" type="ORF">FSB_LOCUS33492</name>
</gene>
<dbReference type="InterPro" id="IPR015202">
    <property type="entry name" value="GO-like_E_set"/>
</dbReference>
<dbReference type="SUPFAM" id="SSF50965">
    <property type="entry name" value="Galactose oxidase, central domain"/>
    <property type="match status" value="1"/>
</dbReference>
<proteinExistence type="predicted"/>
<dbReference type="PANTHER" id="PTHR32208:SF93">
    <property type="entry name" value="ALDEHYDE OXIDASE GLOX1"/>
    <property type="match status" value="1"/>
</dbReference>
<evidence type="ECO:0000256" key="1">
    <source>
        <dbReference type="ARBA" id="ARBA00022729"/>
    </source>
</evidence>
<evidence type="ECO:0000313" key="5">
    <source>
        <dbReference type="EMBL" id="SPD05610.1"/>
    </source>
</evidence>
<sequence length="596" mass="65859">MALALHRTLFLLPLLLVTVHSQLFPNNPFFGGSNEDEDNDPGLKLPGINSPLFGGSTMGDVDKFDPGANPPYETNYKGSWSLVSADSGANAMHVNLLPNNKVILFDATAFRMSTVKLPHGECIPYKDDKKVNRVDCWSHGTEFDIQSAGKRPLKVVWDPWCSSGGLAADGTLISSGGWLNGARTVRYMGTCKGCDFIEYPTALADARWYATQVTLADGRFFVVGGRKSYSYEYIPEEGQTNAQSIKFQFLYETSDVDENNLYPFVHLSSDGNLFIFANDRSVLLNPKTNKIIKEFPVLDGGSRNYPASGMSAILPIKLYVQNAEVIPIEVIVCGGAKPESYAKAEKGIFLPALQDCNRLEITKPDAKWETEMMPTRRVMGDMLIVPNGDLLILNGATLGTSAWYSADDPNLTPVLYGPNKPAGQRFKELAPTLIPRMYHSTAALLPDGKILVGGSNPNAGYNFTAKYPTEMRIEKFIPPYLDPALDIHRPMIMEESSVDALTYGQNFEVQFRLFEIFLDKRDIEVSMYAPPFTTHGYSMNQRLLFLGKVDVDKVLPGIHKIEVVAPPNSAIAPPGYYLIFVVYRGVPSAGMWVTIK</sequence>
<dbReference type="PANTHER" id="PTHR32208">
    <property type="entry name" value="SECRETED PROTEIN-RELATED"/>
    <property type="match status" value="1"/>
</dbReference>
<dbReference type="AlphaFoldDB" id="A0A2N9H1Y0"/>
<dbReference type="Pfam" id="PF09118">
    <property type="entry name" value="GO-like_E_set"/>
    <property type="match status" value="1"/>
</dbReference>
<evidence type="ECO:0000259" key="3">
    <source>
        <dbReference type="Pfam" id="PF07250"/>
    </source>
</evidence>
<organism evidence="5">
    <name type="scientific">Fagus sylvatica</name>
    <name type="common">Beechnut</name>
    <dbReference type="NCBI Taxonomy" id="28930"/>
    <lineage>
        <taxon>Eukaryota</taxon>
        <taxon>Viridiplantae</taxon>
        <taxon>Streptophyta</taxon>
        <taxon>Embryophyta</taxon>
        <taxon>Tracheophyta</taxon>
        <taxon>Spermatophyta</taxon>
        <taxon>Magnoliopsida</taxon>
        <taxon>eudicotyledons</taxon>
        <taxon>Gunneridae</taxon>
        <taxon>Pentapetalae</taxon>
        <taxon>rosids</taxon>
        <taxon>fabids</taxon>
        <taxon>Fagales</taxon>
        <taxon>Fagaceae</taxon>
        <taxon>Fagus</taxon>
    </lineage>
</organism>
<dbReference type="InterPro" id="IPR011043">
    <property type="entry name" value="Gal_Oxase/kelch_b-propeller"/>
</dbReference>
<dbReference type="InterPro" id="IPR014756">
    <property type="entry name" value="Ig_E-set"/>
</dbReference>
<feature type="domain" description="Galactose oxidase-like Early set" evidence="4">
    <location>
        <begin position="489"/>
        <end position="595"/>
    </location>
</feature>
<dbReference type="Gene3D" id="2.60.40.10">
    <property type="entry name" value="Immunoglobulins"/>
    <property type="match status" value="1"/>
</dbReference>
<dbReference type="Gene3D" id="2.130.10.80">
    <property type="entry name" value="Galactose oxidase/kelch, beta-propeller"/>
    <property type="match status" value="1"/>
</dbReference>
<protein>
    <recommendedName>
        <fullName evidence="6">Galactose oxidase-like Early set domain-containing protein</fullName>
    </recommendedName>
</protein>